<sequence length="231" mass="25655">MYNLFYVTVINVFFASIILFSQVAKTEVSEQPVTYGSTVLLVNTETNSYLYSSKITWSNGNQVVTCSKELENDNYFYIREGAAESGYKGAGYNVLCGETIKLLHANTEKYLSANISSRSMITRQTEAFCGPKDNTSLFTIECEKGNSGDELKIGDQFKLFNIETKSYLVSSRRAVFDNRNCPRCPIVGQYEVSLNKKCKGDGLWTFKGILVLHSSGMGSRTSGSSGDKDEL</sequence>
<keyword evidence="1" id="KW-0732">Signal</keyword>
<gene>
    <name evidence="5" type="ORF">RS030_172601</name>
</gene>
<dbReference type="PANTHER" id="PTHR46809">
    <property type="entry name" value="STROMAL CELL-DERIVED FACTOR 2-LIKE PROTEIN"/>
    <property type="match status" value="1"/>
</dbReference>
<evidence type="ECO:0000313" key="5">
    <source>
        <dbReference type="EMBL" id="KAK6590238.1"/>
    </source>
</evidence>
<dbReference type="PANTHER" id="PTHR46809:SF2">
    <property type="entry name" value="GH21273P"/>
    <property type="match status" value="1"/>
</dbReference>
<feature type="domain" description="MIR" evidence="4">
    <location>
        <begin position="91"/>
        <end position="143"/>
    </location>
</feature>
<dbReference type="EMBL" id="JAWDEY010000008">
    <property type="protein sequence ID" value="KAK6590238.1"/>
    <property type="molecule type" value="Genomic_DNA"/>
</dbReference>
<keyword evidence="3" id="KW-0472">Membrane</keyword>
<protein>
    <recommendedName>
        <fullName evidence="4">MIR domain-containing protein</fullName>
    </recommendedName>
</protein>
<dbReference type="SMART" id="SM00472">
    <property type="entry name" value="MIR"/>
    <property type="match status" value="3"/>
</dbReference>
<keyword evidence="3" id="KW-0812">Transmembrane</keyword>
<evidence type="ECO:0000256" key="1">
    <source>
        <dbReference type="ARBA" id="ARBA00022729"/>
    </source>
</evidence>
<reference evidence="5 6" key="1">
    <citation type="submission" date="2023-10" db="EMBL/GenBank/DDBJ databases">
        <title>Comparative genomics analysis reveals potential genetic determinants of host preference in Cryptosporidium xiaoi.</title>
        <authorList>
            <person name="Xiao L."/>
            <person name="Li J."/>
        </authorList>
    </citation>
    <scope>NUCLEOTIDE SEQUENCE [LARGE SCALE GENOMIC DNA]</scope>
    <source>
        <strain evidence="5 6">52996</strain>
    </source>
</reference>
<comment type="caution">
    <text evidence="5">The sequence shown here is derived from an EMBL/GenBank/DDBJ whole genome shotgun (WGS) entry which is preliminary data.</text>
</comment>
<evidence type="ECO:0000313" key="6">
    <source>
        <dbReference type="Proteomes" id="UP001311799"/>
    </source>
</evidence>
<organism evidence="5 6">
    <name type="scientific">Cryptosporidium xiaoi</name>
    <dbReference type="NCBI Taxonomy" id="659607"/>
    <lineage>
        <taxon>Eukaryota</taxon>
        <taxon>Sar</taxon>
        <taxon>Alveolata</taxon>
        <taxon>Apicomplexa</taxon>
        <taxon>Conoidasida</taxon>
        <taxon>Coccidia</taxon>
        <taxon>Eucoccidiorida</taxon>
        <taxon>Eimeriorina</taxon>
        <taxon>Cryptosporidiidae</taxon>
        <taxon>Cryptosporidium</taxon>
    </lineage>
</organism>
<dbReference type="Proteomes" id="UP001311799">
    <property type="component" value="Unassembled WGS sequence"/>
</dbReference>
<keyword evidence="6" id="KW-1185">Reference proteome</keyword>
<keyword evidence="3" id="KW-1133">Transmembrane helix</keyword>
<dbReference type="InterPro" id="IPR016093">
    <property type="entry name" value="MIR_motif"/>
</dbReference>
<evidence type="ECO:0000259" key="4">
    <source>
        <dbReference type="PROSITE" id="PS50919"/>
    </source>
</evidence>
<dbReference type="Gene3D" id="2.80.10.50">
    <property type="match status" value="1"/>
</dbReference>
<dbReference type="AlphaFoldDB" id="A0AAV9Y0A3"/>
<name>A0AAV9Y0A3_9CRYT</name>
<dbReference type="PROSITE" id="PS50919">
    <property type="entry name" value="MIR"/>
    <property type="match status" value="1"/>
</dbReference>
<accession>A0AAV9Y0A3</accession>
<dbReference type="InterPro" id="IPR036300">
    <property type="entry name" value="MIR_dom_sf"/>
</dbReference>
<proteinExistence type="predicted"/>
<evidence type="ECO:0000256" key="3">
    <source>
        <dbReference type="SAM" id="Phobius"/>
    </source>
</evidence>
<feature type="transmembrane region" description="Helical" evidence="3">
    <location>
        <begin position="6"/>
        <end position="24"/>
    </location>
</feature>
<keyword evidence="2" id="KW-0677">Repeat</keyword>
<evidence type="ECO:0000256" key="2">
    <source>
        <dbReference type="ARBA" id="ARBA00022737"/>
    </source>
</evidence>
<dbReference type="SUPFAM" id="SSF82109">
    <property type="entry name" value="MIR domain"/>
    <property type="match status" value="1"/>
</dbReference>